<keyword evidence="1" id="KW-0378">Hydrolase</keyword>
<dbReference type="Proteomes" id="UP000631114">
    <property type="component" value="Unassembled WGS sequence"/>
</dbReference>
<dbReference type="InterPro" id="IPR000639">
    <property type="entry name" value="Epox_hydrolase-like"/>
</dbReference>
<dbReference type="EMBL" id="JADFTS010000003">
    <property type="protein sequence ID" value="KAF9612859.1"/>
    <property type="molecule type" value="Genomic_DNA"/>
</dbReference>
<protein>
    <recommendedName>
        <fullName evidence="3">AB hydrolase-1 domain-containing protein</fullName>
    </recommendedName>
</protein>
<evidence type="ECO:0000256" key="2">
    <source>
        <dbReference type="ARBA" id="ARBA00038334"/>
    </source>
</evidence>
<dbReference type="PRINTS" id="PR00412">
    <property type="entry name" value="EPOXHYDRLASE"/>
</dbReference>
<dbReference type="Gene3D" id="3.40.50.1820">
    <property type="entry name" value="alpha/beta hydrolase"/>
    <property type="match status" value="2"/>
</dbReference>
<comment type="similarity">
    <text evidence="2">Belongs to the AB hydrolase superfamily. Epoxide hydrolase family.</text>
</comment>
<comment type="caution">
    <text evidence="4">The sequence shown here is derived from an EMBL/GenBank/DDBJ whole genome shotgun (WGS) entry which is preliminary data.</text>
</comment>
<organism evidence="4 5">
    <name type="scientific">Coptis chinensis</name>
    <dbReference type="NCBI Taxonomy" id="261450"/>
    <lineage>
        <taxon>Eukaryota</taxon>
        <taxon>Viridiplantae</taxon>
        <taxon>Streptophyta</taxon>
        <taxon>Embryophyta</taxon>
        <taxon>Tracheophyta</taxon>
        <taxon>Spermatophyta</taxon>
        <taxon>Magnoliopsida</taxon>
        <taxon>Ranunculales</taxon>
        <taxon>Ranunculaceae</taxon>
        <taxon>Coptidoideae</taxon>
        <taxon>Coptis</taxon>
    </lineage>
</organism>
<sequence>MWHTVEDELKHDRVQTNGIWMHIVEQGEGPLYMVFQNFGSLGVTRFLAWPKMATMFAPDMRGYGDTHSPLDPASYTVFHLVGDLIGLLNHFGEQGDTHSPLDPASYTVFHLVGDLISLLNHFGEQQAFVVGHDWGAEVAWHLSLLRPDRVRALVTLGVPLWPRSPTSKPIESLTKALGEGLYLSQFQEPGRAEKVFARYEYLTVMKKFLLYNKEDFLIAPPGMEIIDSLETPSTLPPWITEDELQVALWKAISGRRNWELLAPWQGSKIDVPSKFIVGDKDIGFQSYGTKIYVEGEVFKRRVPNLEVAIITGGHHFIQQEKAYQVTNEIVSFIRKFPSDE</sequence>
<evidence type="ECO:0000313" key="5">
    <source>
        <dbReference type="Proteomes" id="UP000631114"/>
    </source>
</evidence>
<keyword evidence="5" id="KW-1185">Reference proteome</keyword>
<dbReference type="AlphaFoldDB" id="A0A835I9M4"/>
<dbReference type="GO" id="GO:0016787">
    <property type="term" value="F:hydrolase activity"/>
    <property type="evidence" value="ECO:0007669"/>
    <property type="project" value="UniProtKB-KW"/>
</dbReference>
<reference evidence="4 5" key="1">
    <citation type="submission" date="2020-10" db="EMBL/GenBank/DDBJ databases">
        <title>The Coptis chinensis genome and diversification of protoberbering-type alkaloids.</title>
        <authorList>
            <person name="Wang B."/>
            <person name="Shu S."/>
            <person name="Song C."/>
            <person name="Liu Y."/>
        </authorList>
    </citation>
    <scope>NUCLEOTIDE SEQUENCE [LARGE SCALE GENOMIC DNA]</scope>
    <source>
        <strain evidence="4">HL-2020</strain>
        <tissue evidence="4">Leaf</tissue>
    </source>
</reference>
<dbReference type="InterPro" id="IPR000073">
    <property type="entry name" value="AB_hydrolase_1"/>
</dbReference>
<feature type="domain" description="AB hydrolase-1" evidence="3">
    <location>
        <begin position="54"/>
        <end position="163"/>
    </location>
</feature>
<name>A0A835I9M4_9MAGN</name>
<dbReference type="InterPro" id="IPR029058">
    <property type="entry name" value="AB_hydrolase_fold"/>
</dbReference>
<evidence type="ECO:0000256" key="1">
    <source>
        <dbReference type="ARBA" id="ARBA00022801"/>
    </source>
</evidence>
<accession>A0A835I9M4</accession>
<evidence type="ECO:0000313" key="4">
    <source>
        <dbReference type="EMBL" id="KAF9612859.1"/>
    </source>
</evidence>
<proteinExistence type="inferred from homology"/>
<dbReference type="PANTHER" id="PTHR43329">
    <property type="entry name" value="EPOXIDE HYDROLASE"/>
    <property type="match status" value="1"/>
</dbReference>
<gene>
    <name evidence="4" type="ORF">IFM89_004269</name>
</gene>
<evidence type="ECO:0000259" key="3">
    <source>
        <dbReference type="Pfam" id="PF00561"/>
    </source>
</evidence>
<dbReference type="OrthoDB" id="7130006at2759"/>
<dbReference type="SUPFAM" id="SSF53474">
    <property type="entry name" value="alpha/beta-Hydrolases"/>
    <property type="match status" value="2"/>
</dbReference>
<dbReference type="Pfam" id="PF00561">
    <property type="entry name" value="Abhydrolase_1"/>
    <property type="match status" value="1"/>
</dbReference>